<feature type="transmembrane region" description="Helical" evidence="1">
    <location>
        <begin position="12"/>
        <end position="31"/>
    </location>
</feature>
<evidence type="ECO:0000313" key="2">
    <source>
        <dbReference type="EMBL" id="KGE87038.1"/>
    </source>
</evidence>
<reference evidence="2 3" key="1">
    <citation type="journal article" date="2014" name="Int. J. Syst. Evol. Microbiol.">
        <title>Phaeodactylibacter xiamenensis gen. nov., sp. nov., a member of the family Saprospiraceae isolated from the marine alga Phaeodactylum tricornutum.</title>
        <authorList>
            <person name="Chen Z.Jr."/>
            <person name="Lei X."/>
            <person name="Lai Q."/>
            <person name="Li Y."/>
            <person name="Zhang B."/>
            <person name="Zhang J."/>
            <person name="Zhang H."/>
            <person name="Yang L."/>
            <person name="Zheng W."/>
            <person name="Tian Y."/>
            <person name="Yu Z."/>
            <person name="Xu H.Jr."/>
            <person name="Zheng T."/>
        </authorList>
    </citation>
    <scope>NUCLEOTIDE SEQUENCE [LARGE SCALE GENOMIC DNA]</scope>
    <source>
        <strain evidence="2 3">KD52</strain>
    </source>
</reference>
<comment type="caution">
    <text evidence="2">The sequence shown here is derived from an EMBL/GenBank/DDBJ whole genome shotgun (WGS) entry which is preliminary data.</text>
</comment>
<evidence type="ECO:0000256" key="1">
    <source>
        <dbReference type="SAM" id="Phobius"/>
    </source>
</evidence>
<keyword evidence="1" id="KW-0812">Transmembrane</keyword>
<gene>
    <name evidence="2" type="ORF">IX84_18660</name>
</gene>
<sequence length="136" mass="14925">MKLVRFKSTSKLSVYLISGLTLVFCLFGFIGKTSANKWAISQSQFTYVKYAGDSVFVPLGNSDIPMPGQEGKVADKKMLYTNSSRSGVAGCPFAEEDSETEVSSSSKWLDADFLIKTTIITAMALFLYLKLPPNQI</sequence>
<protein>
    <submittedName>
        <fullName evidence="2">Uncharacterized protein</fullName>
    </submittedName>
</protein>
<proteinExistence type="predicted"/>
<dbReference type="Proteomes" id="UP000029736">
    <property type="component" value="Unassembled WGS sequence"/>
</dbReference>
<dbReference type="EMBL" id="JPOS01000039">
    <property type="protein sequence ID" value="KGE87038.1"/>
    <property type="molecule type" value="Genomic_DNA"/>
</dbReference>
<dbReference type="AlphaFoldDB" id="A0A098S5E5"/>
<evidence type="ECO:0000313" key="3">
    <source>
        <dbReference type="Proteomes" id="UP000029736"/>
    </source>
</evidence>
<dbReference type="RefSeq" id="WP_152605123.1">
    <property type="nucleotide sequence ID" value="NZ_JBKAGJ010000008.1"/>
</dbReference>
<keyword evidence="3" id="KW-1185">Reference proteome</keyword>
<name>A0A098S5E5_9BACT</name>
<organism evidence="2 3">
    <name type="scientific">Phaeodactylibacter xiamenensis</name>
    <dbReference type="NCBI Taxonomy" id="1524460"/>
    <lineage>
        <taxon>Bacteria</taxon>
        <taxon>Pseudomonadati</taxon>
        <taxon>Bacteroidota</taxon>
        <taxon>Saprospiria</taxon>
        <taxon>Saprospirales</taxon>
        <taxon>Haliscomenobacteraceae</taxon>
        <taxon>Phaeodactylibacter</taxon>
    </lineage>
</organism>
<keyword evidence="1" id="KW-0472">Membrane</keyword>
<accession>A0A098S5E5</accession>
<keyword evidence="1" id="KW-1133">Transmembrane helix</keyword>